<keyword evidence="2" id="KW-1185">Reference proteome</keyword>
<accession>A0ACD3B409</accession>
<evidence type="ECO:0000313" key="2">
    <source>
        <dbReference type="Proteomes" id="UP000308600"/>
    </source>
</evidence>
<dbReference type="Proteomes" id="UP000308600">
    <property type="component" value="Unassembled WGS sequence"/>
</dbReference>
<protein>
    <submittedName>
        <fullName evidence="1">Cysteine proteinase</fullName>
    </submittedName>
</protein>
<evidence type="ECO:0000313" key="1">
    <source>
        <dbReference type="EMBL" id="TFK72374.1"/>
    </source>
</evidence>
<dbReference type="EMBL" id="ML208286">
    <property type="protein sequence ID" value="TFK72374.1"/>
    <property type="molecule type" value="Genomic_DNA"/>
</dbReference>
<name>A0ACD3B409_9AGAR</name>
<proteinExistence type="predicted"/>
<organism evidence="1 2">
    <name type="scientific">Pluteus cervinus</name>
    <dbReference type="NCBI Taxonomy" id="181527"/>
    <lineage>
        <taxon>Eukaryota</taxon>
        <taxon>Fungi</taxon>
        <taxon>Dikarya</taxon>
        <taxon>Basidiomycota</taxon>
        <taxon>Agaricomycotina</taxon>
        <taxon>Agaricomycetes</taxon>
        <taxon>Agaricomycetidae</taxon>
        <taxon>Agaricales</taxon>
        <taxon>Pluteineae</taxon>
        <taxon>Pluteaceae</taxon>
        <taxon>Pluteus</taxon>
    </lineage>
</organism>
<sequence length="567" mass="61557">MAPLQVQIKHAGKTYDVDLDPDLPPVAFKEAIYQVTGVPVDRMKVMVKSGILKDDTPWKKINPKQGQSFMVVGAAGELPKPPEKPTVFLEDMDDEELAEALAKPVGLRNLGNTCYMNSTVQALRTIPELQIALSIPALQSDTPLPAALRDLYHTMSRTADSITPKAFLDVLRQVNPQFAERDRGAKGLPGALLGYAQQDAEECYGQLITSLRNVPGIGPNGAGNQEGKKFVDQYLMGEIRRELTCDDAPDEPPSVTVEKVLKLECNITITTNYLASGLQNAMDQKVEKESPTLGRQAVYSQKSRITRLPAYLTIHMARFSWRQDIMKKTKIMRKVKFPVELDALDLASEELKTRLLPVSRRLKEIEKERFERQKIRKRTKVAAPSAASSAAPAAASSGVAATPVTAGGDVEMQDGNATAVPSAAAGGELEDEHVYRARELAELEGLVNEDVKKDTGASVSGLYELVAIITHKGAAADAGHYMAFAKKSAFHPRKGTLPAATGAAGSSTGVEATSITGKVEIEEDDEDWYKFDDEKVSIFPQEKLATLDGGGEDSSAYVLLYKSKSLA</sequence>
<gene>
    <name evidence="1" type="ORF">BDN72DRAFT_836337</name>
</gene>
<reference evidence="1 2" key="1">
    <citation type="journal article" date="2019" name="Nat. Ecol. Evol.">
        <title>Megaphylogeny resolves global patterns of mushroom evolution.</title>
        <authorList>
            <person name="Varga T."/>
            <person name="Krizsan K."/>
            <person name="Foldi C."/>
            <person name="Dima B."/>
            <person name="Sanchez-Garcia M."/>
            <person name="Sanchez-Ramirez S."/>
            <person name="Szollosi G.J."/>
            <person name="Szarkandi J.G."/>
            <person name="Papp V."/>
            <person name="Albert L."/>
            <person name="Andreopoulos W."/>
            <person name="Angelini C."/>
            <person name="Antonin V."/>
            <person name="Barry K.W."/>
            <person name="Bougher N.L."/>
            <person name="Buchanan P."/>
            <person name="Buyck B."/>
            <person name="Bense V."/>
            <person name="Catcheside P."/>
            <person name="Chovatia M."/>
            <person name="Cooper J."/>
            <person name="Damon W."/>
            <person name="Desjardin D."/>
            <person name="Finy P."/>
            <person name="Geml J."/>
            <person name="Haridas S."/>
            <person name="Hughes K."/>
            <person name="Justo A."/>
            <person name="Karasinski D."/>
            <person name="Kautmanova I."/>
            <person name="Kiss B."/>
            <person name="Kocsube S."/>
            <person name="Kotiranta H."/>
            <person name="LaButti K.M."/>
            <person name="Lechner B.E."/>
            <person name="Liimatainen K."/>
            <person name="Lipzen A."/>
            <person name="Lukacs Z."/>
            <person name="Mihaltcheva S."/>
            <person name="Morgado L.N."/>
            <person name="Niskanen T."/>
            <person name="Noordeloos M.E."/>
            <person name="Ohm R.A."/>
            <person name="Ortiz-Santana B."/>
            <person name="Ovrebo C."/>
            <person name="Racz N."/>
            <person name="Riley R."/>
            <person name="Savchenko A."/>
            <person name="Shiryaev A."/>
            <person name="Soop K."/>
            <person name="Spirin V."/>
            <person name="Szebenyi C."/>
            <person name="Tomsovsky M."/>
            <person name="Tulloss R.E."/>
            <person name="Uehling J."/>
            <person name="Grigoriev I.V."/>
            <person name="Vagvolgyi C."/>
            <person name="Papp T."/>
            <person name="Martin F.M."/>
            <person name="Miettinen O."/>
            <person name="Hibbett D.S."/>
            <person name="Nagy L.G."/>
        </authorList>
    </citation>
    <scope>NUCLEOTIDE SEQUENCE [LARGE SCALE GENOMIC DNA]</scope>
    <source>
        <strain evidence="1 2">NL-1719</strain>
    </source>
</reference>